<proteinExistence type="predicted"/>
<dbReference type="RefSeq" id="WP_261486893.1">
    <property type="nucleotide sequence ID" value="NZ_CDGJ01000052.1"/>
</dbReference>
<sequence>MGQLNFSTQIDFTETGLWMSFVEAGSGLKSPDGLTKAVLG</sequence>
<gene>
    <name evidence="1" type="ORF">DEACI_0394</name>
</gene>
<name>A0A8S0XUV0_9FIRM</name>
<dbReference type="Proteomes" id="UP000836597">
    <property type="component" value="Chromosome"/>
</dbReference>
<reference evidence="1" key="1">
    <citation type="submission" date="2020-01" db="EMBL/GenBank/DDBJ databases">
        <authorList>
            <person name="Hornung B."/>
        </authorList>
    </citation>
    <scope>NUCLEOTIDE SEQUENCE</scope>
    <source>
        <strain evidence="1">PacBioINE</strain>
    </source>
</reference>
<evidence type="ECO:0000313" key="1">
    <source>
        <dbReference type="EMBL" id="CAA7599767.1"/>
    </source>
</evidence>
<dbReference type="KEGG" id="aacx:DEACI_0394"/>
<dbReference type="AlphaFoldDB" id="A0A8S0XUV0"/>
<accession>A0A8S0XUV0</accession>
<organism evidence="1">
    <name type="scientific">Acididesulfobacillus acetoxydans</name>
    <dbReference type="NCBI Taxonomy" id="1561005"/>
    <lineage>
        <taxon>Bacteria</taxon>
        <taxon>Bacillati</taxon>
        <taxon>Bacillota</taxon>
        <taxon>Clostridia</taxon>
        <taxon>Eubacteriales</taxon>
        <taxon>Peptococcaceae</taxon>
        <taxon>Acididesulfobacillus</taxon>
    </lineage>
</organism>
<dbReference type="EMBL" id="LR746496">
    <property type="protein sequence ID" value="CAA7599767.1"/>
    <property type="molecule type" value="Genomic_DNA"/>
</dbReference>
<protein>
    <submittedName>
        <fullName evidence="1">Uncharacterized protein</fullName>
    </submittedName>
</protein>